<protein>
    <submittedName>
        <fullName evidence="1">Polyketide cyclase</fullName>
    </submittedName>
</protein>
<dbReference type="RefSeq" id="WP_312869264.1">
    <property type="nucleotide sequence ID" value="NZ_WMBA01000115.1"/>
</dbReference>
<keyword evidence="2" id="KW-1185">Reference proteome</keyword>
<accession>A0A6N7ZCQ9</accession>
<dbReference type="Gene3D" id="3.30.530.20">
    <property type="match status" value="1"/>
</dbReference>
<comment type="caution">
    <text evidence="1">The sequence shown here is derived from an EMBL/GenBank/DDBJ whole genome shotgun (WGS) entry which is preliminary data.</text>
</comment>
<proteinExistence type="predicted"/>
<organism evidence="1 2">
    <name type="scientific">Amycolatopsis pithecellobii</name>
    <dbReference type="NCBI Taxonomy" id="664692"/>
    <lineage>
        <taxon>Bacteria</taxon>
        <taxon>Bacillati</taxon>
        <taxon>Actinomycetota</taxon>
        <taxon>Actinomycetes</taxon>
        <taxon>Pseudonocardiales</taxon>
        <taxon>Pseudonocardiaceae</taxon>
        <taxon>Amycolatopsis</taxon>
    </lineage>
</organism>
<evidence type="ECO:0000313" key="1">
    <source>
        <dbReference type="EMBL" id="MTD59581.1"/>
    </source>
</evidence>
<dbReference type="Proteomes" id="UP000440096">
    <property type="component" value="Unassembled WGS sequence"/>
</dbReference>
<dbReference type="EMBL" id="WMBA01000115">
    <property type="protein sequence ID" value="MTD59581.1"/>
    <property type="molecule type" value="Genomic_DNA"/>
</dbReference>
<dbReference type="InterPro" id="IPR019587">
    <property type="entry name" value="Polyketide_cyclase/dehydratase"/>
</dbReference>
<reference evidence="1 2" key="1">
    <citation type="submission" date="2019-11" db="EMBL/GenBank/DDBJ databases">
        <title>Draft genome of Amycolatopsis RM579.</title>
        <authorList>
            <person name="Duangmal K."/>
            <person name="Mingma R."/>
        </authorList>
    </citation>
    <scope>NUCLEOTIDE SEQUENCE [LARGE SCALE GENOMIC DNA]</scope>
    <source>
        <strain evidence="1 2">RM579</strain>
    </source>
</reference>
<gene>
    <name evidence="1" type="ORF">GKO32_37185</name>
</gene>
<dbReference type="CDD" id="cd07825">
    <property type="entry name" value="SRPBCC_7"/>
    <property type="match status" value="1"/>
</dbReference>
<evidence type="ECO:0000313" key="2">
    <source>
        <dbReference type="Proteomes" id="UP000440096"/>
    </source>
</evidence>
<dbReference type="Pfam" id="PF10604">
    <property type="entry name" value="Polyketide_cyc2"/>
    <property type="match status" value="1"/>
</dbReference>
<dbReference type="SUPFAM" id="SSF55961">
    <property type="entry name" value="Bet v1-like"/>
    <property type="match status" value="1"/>
</dbReference>
<name>A0A6N7ZCQ9_9PSEU</name>
<dbReference type="AlphaFoldDB" id="A0A6N7ZCQ9"/>
<sequence length="151" mass="16909">MTDNTENEKVVVAHREIAAPADRIFALIADPAQQPRWDGNDNLAEAPAGQRVRGAGEVFTMRITQGGTRENRVVEFEEGRRIAWLPSEPGQQPPGHLWRWELEPLGEALTRVTHTYDWTGLTDEKRLVRARGTTAEKLMVSLERLAAVAES</sequence>
<dbReference type="InterPro" id="IPR023393">
    <property type="entry name" value="START-like_dom_sf"/>
</dbReference>